<dbReference type="AlphaFoldDB" id="A0A645GRC6"/>
<evidence type="ECO:0000313" key="1">
    <source>
        <dbReference type="EMBL" id="MPN28800.1"/>
    </source>
</evidence>
<dbReference type="EMBL" id="VSSQ01079224">
    <property type="protein sequence ID" value="MPN28800.1"/>
    <property type="molecule type" value="Genomic_DNA"/>
</dbReference>
<accession>A0A645GRC6</accession>
<reference evidence="1" key="1">
    <citation type="submission" date="2019-08" db="EMBL/GenBank/DDBJ databases">
        <authorList>
            <person name="Kucharzyk K."/>
            <person name="Murdoch R.W."/>
            <person name="Higgins S."/>
            <person name="Loffler F."/>
        </authorList>
    </citation>
    <scope>NUCLEOTIDE SEQUENCE</scope>
</reference>
<name>A0A645GRC6_9ZZZZ</name>
<gene>
    <name evidence="1" type="ORF">SDC9_176245</name>
</gene>
<comment type="caution">
    <text evidence="1">The sequence shown here is derived from an EMBL/GenBank/DDBJ whole genome shotgun (WGS) entry which is preliminary data.</text>
</comment>
<protein>
    <submittedName>
        <fullName evidence="1">Uncharacterized protein</fullName>
    </submittedName>
</protein>
<sequence>MAALYVQIQRRISEHDPPADARVAVFAPYLVNGLLQIVTLQPFGILRQKRELRCLISLGES</sequence>
<organism evidence="1">
    <name type="scientific">bioreactor metagenome</name>
    <dbReference type="NCBI Taxonomy" id="1076179"/>
    <lineage>
        <taxon>unclassified sequences</taxon>
        <taxon>metagenomes</taxon>
        <taxon>ecological metagenomes</taxon>
    </lineage>
</organism>
<proteinExistence type="predicted"/>